<comment type="cofactor">
    <cofactor evidence="12">
        <name>Mg(2+)</name>
        <dbReference type="ChEBI" id="CHEBI:18420"/>
    </cofactor>
    <text evidence="12">Mg(2+) is required for catalysis and for stabilizing the dimer.</text>
</comment>
<feature type="binding site" evidence="10">
    <location>
        <position position="408"/>
    </location>
    <ligand>
        <name>(2R)-2-phosphoglycerate</name>
        <dbReference type="ChEBI" id="CHEBI:58289"/>
    </ligand>
</feature>
<dbReference type="EC" id="4.2.1.11" evidence="3 10"/>
<evidence type="ECO:0000256" key="8">
    <source>
        <dbReference type="ARBA" id="ARBA00023239"/>
    </source>
</evidence>
<evidence type="ECO:0000256" key="9">
    <source>
        <dbReference type="ARBA" id="ARBA00045763"/>
    </source>
</evidence>
<evidence type="ECO:0000313" key="15">
    <source>
        <dbReference type="EMBL" id="QDU44038.1"/>
    </source>
</evidence>
<comment type="pathway">
    <text evidence="1 10">Carbohydrate degradation; glycolysis; pyruvate from D-glyceraldehyde 3-phosphate: step 4/5.</text>
</comment>
<name>A0A517ZNK0_9PLAN</name>
<dbReference type="UniPathway" id="UPA00109">
    <property type="reaction ID" value="UER00187"/>
</dbReference>
<keyword evidence="10" id="KW-0963">Cytoplasm</keyword>
<dbReference type="HAMAP" id="MF_00318">
    <property type="entry name" value="Enolase"/>
    <property type="match status" value="1"/>
</dbReference>
<feature type="active site" description="Proton donor" evidence="10 11">
    <location>
        <position position="224"/>
    </location>
</feature>
<feature type="binding site" evidence="10">
    <location>
        <position position="387"/>
    </location>
    <ligand>
        <name>(2R)-2-phosphoglycerate</name>
        <dbReference type="ChEBI" id="CHEBI:58289"/>
    </ligand>
</feature>
<dbReference type="KEGG" id="sdyn:Mal52_25160"/>
<gene>
    <name evidence="15" type="primary">eno_2</name>
    <name evidence="10" type="synonym">eno</name>
    <name evidence="15" type="ORF">Mal52_25160</name>
</gene>
<evidence type="ECO:0000256" key="2">
    <source>
        <dbReference type="ARBA" id="ARBA00009604"/>
    </source>
</evidence>
<accession>A0A517ZNK0</accession>
<reference evidence="15 16" key="1">
    <citation type="submission" date="2019-02" db="EMBL/GenBank/DDBJ databases">
        <title>Deep-cultivation of Planctomycetes and their phenomic and genomic characterization uncovers novel biology.</title>
        <authorList>
            <person name="Wiegand S."/>
            <person name="Jogler M."/>
            <person name="Boedeker C."/>
            <person name="Pinto D."/>
            <person name="Vollmers J."/>
            <person name="Rivas-Marin E."/>
            <person name="Kohn T."/>
            <person name="Peeters S.H."/>
            <person name="Heuer A."/>
            <person name="Rast P."/>
            <person name="Oberbeckmann S."/>
            <person name="Bunk B."/>
            <person name="Jeske O."/>
            <person name="Meyerdierks A."/>
            <person name="Storesund J.E."/>
            <person name="Kallscheuer N."/>
            <person name="Luecker S."/>
            <person name="Lage O.M."/>
            <person name="Pohl T."/>
            <person name="Merkel B.J."/>
            <person name="Hornburger P."/>
            <person name="Mueller R.-W."/>
            <person name="Bruemmer F."/>
            <person name="Labrenz M."/>
            <person name="Spormann A.M."/>
            <person name="Op den Camp H."/>
            <person name="Overmann J."/>
            <person name="Amann R."/>
            <person name="Jetten M.S.M."/>
            <person name="Mascher T."/>
            <person name="Medema M.H."/>
            <person name="Devos D.P."/>
            <person name="Kaster A.-K."/>
            <person name="Ovreas L."/>
            <person name="Rohde M."/>
            <person name="Galperin M.Y."/>
            <person name="Jogler C."/>
        </authorList>
    </citation>
    <scope>NUCLEOTIDE SEQUENCE [LARGE SCALE GENOMIC DNA]</scope>
    <source>
        <strain evidence="15 16">Mal52</strain>
    </source>
</reference>
<sequence>MPKIEQIHAREVFDSRGKPTIEVEIRCADSRAGRAIVPSGASTGRFEACELRDGDTNRFGGNGVLQAVSHVNHEIAAALTGMDAADQQSIDRALCDLDGTENKSRLGANAILGVSLAAAHAAAEAQQLPLWKHFAQLWQSAADLGQFPPPTAALGQQPLMPLPMVNMISGGLHAGRNLDFQDYLILPVGATSYREALEWIITIYHRLGRLLTEKGYEGVLVGDEGGYGPKLTSNVQAVELVIEAIEACGLKPGTDVAIGLDVASSHFYDGTHYRLAATGDERLNSGDVIDLLEKWVSAYPIVSIEDGLAEDDWEGWQELTRRLGDRAQLIGDDLFVTNRRRLEKGLELAAGNSVLIKVNQIGTVWETFETLRLALQNGFWPVVSARSGETEDHTIADLAVATAAGQIKIGSIARSERLVKYNQLLRLEEQVGHDAYQGGRIFSALKS</sequence>
<dbReference type="FunFam" id="3.30.390.10:FF:000001">
    <property type="entry name" value="Enolase"/>
    <property type="match status" value="1"/>
</dbReference>
<dbReference type="EMBL" id="CP036276">
    <property type="protein sequence ID" value="QDU44038.1"/>
    <property type="molecule type" value="Genomic_DNA"/>
</dbReference>
<feature type="active site" description="Proton acceptor" evidence="10 11">
    <location>
        <position position="357"/>
    </location>
</feature>
<comment type="catalytic activity">
    <reaction evidence="10">
        <text>(2R)-2-phosphoglycerate = phosphoenolpyruvate + H2O</text>
        <dbReference type="Rhea" id="RHEA:10164"/>
        <dbReference type="ChEBI" id="CHEBI:15377"/>
        <dbReference type="ChEBI" id="CHEBI:58289"/>
        <dbReference type="ChEBI" id="CHEBI:58702"/>
        <dbReference type="EC" id="4.2.1.11"/>
    </reaction>
</comment>
<organism evidence="15 16">
    <name type="scientific">Symmachiella dynata</name>
    <dbReference type="NCBI Taxonomy" id="2527995"/>
    <lineage>
        <taxon>Bacteria</taxon>
        <taxon>Pseudomonadati</taxon>
        <taxon>Planctomycetota</taxon>
        <taxon>Planctomycetia</taxon>
        <taxon>Planctomycetales</taxon>
        <taxon>Planctomycetaceae</taxon>
        <taxon>Symmachiella</taxon>
    </lineage>
</organism>
<evidence type="ECO:0000256" key="10">
    <source>
        <dbReference type="HAMAP-Rule" id="MF_00318"/>
    </source>
</evidence>
<feature type="domain" description="Enolase C-terminal TIM barrel" evidence="13">
    <location>
        <begin position="157"/>
        <end position="444"/>
    </location>
</feature>
<evidence type="ECO:0000259" key="13">
    <source>
        <dbReference type="SMART" id="SM01192"/>
    </source>
</evidence>
<dbReference type="PIRSF" id="PIRSF001400">
    <property type="entry name" value="Enolase"/>
    <property type="match status" value="1"/>
</dbReference>
<dbReference type="PANTHER" id="PTHR11902">
    <property type="entry name" value="ENOLASE"/>
    <property type="match status" value="1"/>
</dbReference>
<dbReference type="Proteomes" id="UP000319383">
    <property type="component" value="Chromosome"/>
</dbReference>
<dbReference type="GO" id="GO:0009986">
    <property type="term" value="C:cell surface"/>
    <property type="evidence" value="ECO:0007669"/>
    <property type="project" value="UniProtKB-SubCell"/>
</dbReference>
<keyword evidence="16" id="KW-1185">Reference proteome</keyword>
<feature type="binding site" evidence="10">
    <location>
        <position position="181"/>
    </location>
    <ligand>
        <name>(2R)-2-phosphoglycerate</name>
        <dbReference type="ChEBI" id="CHEBI:58289"/>
    </ligand>
</feature>
<evidence type="ECO:0000259" key="14">
    <source>
        <dbReference type="SMART" id="SM01193"/>
    </source>
</evidence>
<dbReference type="Pfam" id="PF00113">
    <property type="entry name" value="Enolase_C"/>
    <property type="match status" value="1"/>
</dbReference>
<dbReference type="SFLD" id="SFLDG00178">
    <property type="entry name" value="enolase"/>
    <property type="match status" value="1"/>
</dbReference>
<dbReference type="InterPro" id="IPR000941">
    <property type="entry name" value="Enolase"/>
</dbReference>
<keyword evidence="5 10" id="KW-0964">Secreted</keyword>
<evidence type="ECO:0000256" key="1">
    <source>
        <dbReference type="ARBA" id="ARBA00005031"/>
    </source>
</evidence>
<evidence type="ECO:0000256" key="4">
    <source>
        <dbReference type="ARBA" id="ARBA00017068"/>
    </source>
</evidence>
<protein>
    <recommendedName>
        <fullName evidence="4 10">Enolase</fullName>
        <ecNumber evidence="3 10">4.2.1.11</ecNumber>
    </recommendedName>
    <alternativeName>
        <fullName evidence="10">2-phospho-D-glycerate hydro-lyase</fullName>
    </alternativeName>
    <alternativeName>
        <fullName evidence="10">2-phosphoglycerate dehydratase</fullName>
    </alternativeName>
</protein>
<dbReference type="AlphaFoldDB" id="A0A517ZNK0"/>
<comment type="function">
    <text evidence="9 10">Catalyzes the reversible conversion of 2-phosphoglycerate (2-PG) into phosphoenolpyruvate (PEP). It is essential for the degradation of carbohydrates via glycolysis.</text>
</comment>
<feature type="binding site" evidence="10 12">
    <location>
        <position position="305"/>
    </location>
    <ligand>
        <name>Mg(2+)</name>
        <dbReference type="ChEBI" id="CHEBI:18420"/>
    </ligand>
</feature>
<feature type="binding site" evidence="10 12">
    <location>
        <position position="261"/>
    </location>
    <ligand>
        <name>Mg(2+)</name>
        <dbReference type="ChEBI" id="CHEBI:18420"/>
    </ligand>
</feature>
<dbReference type="SMART" id="SM01192">
    <property type="entry name" value="Enolase_C"/>
    <property type="match status" value="1"/>
</dbReference>
<feature type="binding site" evidence="10">
    <location>
        <position position="357"/>
    </location>
    <ligand>
        <name>(2R)-2-phosphoglycerate</name>
        <dbReference type="ChEBI" id="CHEBI:58289"/>
    </ligand>
</feature>
<dbReference type="Pfam" id="PF03952">
    <property type="entry name" value="Enolase_N"/>
    <property type="match status" value="1"/>
</dbReference>
<evidence type="ECO:0000256" key="3">
    <source>
        <dbReference type="ARBA" id="ARBA00012058"/>
    </source>
</evidence>
<proteinExistence type="inferred from homology"/>
<dbReference type="SUPFAM" id="SSF54826">
    <property type="entry name" value="Enolase N-terminal domain-like"/>
    <property type="match status" value="1"/>
</dbReference>
<feature type="binding site" evidence="10 12">
    <location>
        <position position="332"/>
    </location>
    <ligand>
        <name>Mg(2+)</name>
        <dbReference type="ChEBI" id="CHEBI:18420"/>
    </ligand>
</feature>
<dbReference type="GO" id="GO:0000015">
    <property type="term" value="C:phosphopyruvate hydratase complex"/>
    <property type="evidence" value="ECO:0007669"/>
    <property type="project" value="InterPro"/>
</dbReference>
<dbReference type="NCBIfam" id="TIGR01060">
    <property type="entry name" value="eno"/>
    <property type="match status" value="1"/>
</dbReference>
<keyword evidence="8 10" id="KW-0456">Lyase</keyword>
<evidence type="ECO:0000256" key="7">
    <source>
        <dbReference type="ARBA" id="ARBA00023152"/>
    </source>
</evidence>
<dbReference type="RefSeq" id="WP_145376337.1">
    <property type="nucleotide sequence ID" value="NZ_CP036276.1"/>
</dbReference>
<keyword evidence="10 12" id="KW-0479">Metal-binding</keyword>
<evidence type="ECO:0000256" key="11">
    <source>
        <dbReference type="PIRSR" id="PIRSR001400-1"/>
    </source>
</evidence>
<evidence type="ECO:0000256" key="5">
    <source>
        <dbReference type="ARBA" id="ARBA00022525"/>
    </source>
</evidence>
<dbReference type="InterPro" id="IPR020811">
    <property type="entry name" value="Enolase_N"/>
</dbReference>
<evidence type="ECO:0000256" key="6">
    <source>
        <dbReference type="ARBA" id="ARBA00022842"/>
    </source>
</evidence>
<dbReference type="GO" id="GO:0004634">
    <property type="term" value="F:phosphopyruvate hydratase activity"/>
    <property type="evidence" value="ECO:0007669"/>
    <property type="project" value="UniProtKB-UniRule"/>
</dbReference>
<dbReference type="SUPFAM" id="SSF51604">
    <property type="entry name" value="Enolase C-terminal domain-like"/>
    <property type="match status" value="1"/>
</dbReference>
<dbReference type="SFLD" id="SFLDS00001">
    <property type="entry name" value="Enolase"/>
    <property type="match status" value="1"/>
</dbReference>
<feature type="domain" description="Enolase N-terminal" evidence="14">
    <location>
        <begin position="4"/>
        <end position="134"/>
    </location>
</feature>
<feature type="binding site" evidence="10">
    <location>
        <position position="386"/>
    </location>
    <ligand>
        <name>(2R)-2-phosphoglycerate</name>
        <dbReference type="ChEBI" id="CHEBI:58289"/>
    </ligand>
</feature>
<dbReference type="PRINTS" id="PR00148">
    <property type="entry name" value="ENOLASE"/>
</dbReference>
<evidence type="ECO:0000313" key="16">
    <source>
        <dbReference type="Proteomes" id="UP000319383"/>
    </source>
</evidence>
<dbReference type="InterPro" id="IPR029017">
    <property type="entry name" value="Enolase-like_N"/>
</dbReference>
<comment type="cofactor">
    <cofactor evidence="10">
        <name>Mg(2+)</name>
        <dbReference type="ChEBI" id="CHEBI:18420"/>
    </cofactor>
    <text evidence="10">Binds a second Mg(2+) ion via substrate during catalysis.</text>
</comment>
<dbReference type="PANTHER" id="PTHR11902:SF1">
    <property type="entry name" value="ENOLASE"/>
    <property type="match status" value="1"/>
</dbReference>
<dbReference type="Gene3D" id="3.30.390.10">
    <property type="entry name" value="Enolase-like, N-terminal domain"/>
    <property type="match status" value="1"/>
</dbReference>
<dbReference type="Gene3D" id="3.20.20.120">
    <property type="entry name" value="Enolase-like C-terminal domain"/>
    <property type="match status" value="1"/>
</dbReference>
<dbReference type="GO" id="GO:0005576">
    <property type="term" value="C:extracellular region"/>
    <property type="evidence" value="ECO:0007669"/>
    <property type="project" value="UniProtKB-SubCell"/>
</dbReference>
<keyword evidence="7 10" id="KW-0324">Glycolysis</keyword>
<dbReference type="SFLD" id="SFLDF00002">
    <property type="entry name" value="enolase"/>
    <property type="match status" value="1"/>
</dbReference>
<comment type="similarity">
    <text evidence="2 10">Belongs to the enolase family.</text>
</comment>
<dbReference type="GO" id="GO:0006096">
    <property type="term" value="P:glycolytic process"/>
    <property type="evidence" value="ECO:0007669"/>
    <property type="project" value="UniProtKB-UniRule"/>
</dbReference>
<keyword evidence="6 10" id="KW-0460">Magnesium</keyword>
<dbReference type="GO" id="GO:0000287">
    <property type="term" value="F:magnesium ion binding"/>
    <property type="evidence" value="ECO:0007669"/>
    <property type="project" value="UniProtKB-UniRule"/>
</dbReference>
<dbReference type="InterPro" id="IPR036849">
    <property type="entry name" value="Enolase-like_C_sf"/>
</dbReference>
<dbReference type="SMART" id="SM01193">
    <property type="entry name" value="Enolase_N"/>
    <property type="match status" value="1"/>
</dbReference>
<evidence type="ECO:0000256" key="12">
    <source>
        <dbReference type="PIRSR" id="PIRSR001400-3"/>
    </source>
</evidence>
<comment type="subcellular location">
    <subcellularLocation>
        <location evidence="10">Cytoplasm</location>
    </subcellularLocation>
    <subcellularLocation>
        <location evidence="10">Secreted</location>
    </subcellularLocation>
    <subcellularLocation>
        <location evidence="10">Cell surface</location>
    </subcellularLocation>
    <text evidence="10">Fractions of enolase are present in both the cytoplasm and on the cell surface.</text>
</comment>
<dbReference type="InterPro" id="IPR020810">
    <property type="entry name" value="Enolase_C"/>
</dbReference>
<dbReference type="CDD" id="cd03313">
    <property type="entry name" value="enolase"/>
    <property type="match status" value="1"/>
</dbReference>